<comment type="caution">
    <text evidence="2">The sequence shown here is derived from an EMBL/GenBank/DDBJ whole genome shotgun (WGS) entry which is preliminary data.</text>
</comment>
<dbReference type="OrthoDB" id="3069034at2759"/>
<dbReference type="Proteomes" id="UP000724874">
    <property type="component" value="Unassembled WGS sequence"/>
</dbReference>
<dbReference type="AlphaFoldDB" id="A0A9P5NIT5"/>
<proteinExistence type="predicted"/>
<sequence>MLLMQHLPCCGYFRPWKPPQSPTNSLHVPPFRALGLHYNLFRVHPRPYLSKISPLLCMPVPLALPPSPPKDENKQGHSATGFLEWLLELIIAHLNPFRVARKVVPGKSFQPFLNNSDPVETRTTSQPPVGAGRKQITSIPHASDLEGNSDGLETKTGFLFQPPISTGHKDTSPLFGTSTLQENSEIVQWKAGSQPPIGTGRKHVLPSVHSPQELANVPHVVNSGLQITSGGLTEPSSWTDHRLSNAARYSLYPLTVANSKEILQTSFLLAPCEENASQWAGGLCEVANKELVEAPRAPRLANVELPATVTGPDSSATCEYLWYTPDYYYPEVTHADLQAPRPKKNYEIAGLPKFFVNMMYISTNRPLLPQLTNNSTDLKITIGGPIGHLLGDHDAQMSNISDFFHKRAETSSNSLSVDWKSCAVDHTGVRGLLTLKLLFDHLNKPFASSSPSQDAGSLLFPFSTISKLSIKVPKFIIYLSGQYTQEDDSIHLKNARQVKEFSFSGDFGFFVLNFLDIPFSSLTVLSLTECLMSVDEAVALAHACPGLEALALETIVPFEGTDLRNRFPGSSVERVDFPKLTSLKVKCTEQHGKLVDRMDLKVLKHLTLHLDSDKVYGQADFLNPTVPWSDLGSLNIIGTVDRNAYSSLLRICRCSVLFRSAKY</sequence>
<organism evidence="2 3">
    <name type="scientific">Gymnopilus junonius</name>
    <name type="common">Spectacular rustgill mushroom</name>
    <name type="synonym">Gymnopilus spectabilis subsp. junonius</name>
    <dbReference type="NCBI Taxonomy" id="109634"/>
    <lineage>
        <taxon>Eukaryota</taxon>
        <taxon>Fungi</taxon>
        <taxon>Dikarya</taxon>
        <taxon>Basidiomycota</taxon>
        <taxon>Agaricomycotina</taxon>
        <taxon>Agaricomycetes</taxon>
        <taxon>Agaricomycetidae</taxon>
        <taxon>Agaricales</taxon>
        <taxon>Agaricineae</taxon>
        <taxon>Hymenogastraceae</taxon>
        <taxon>Gymnopilus</taxon>
    </lineage>
</organism>
<accession>A0A9P5NIT5</accession>
<feature type="region of interest" description="Disordered" evidence="1">
    <location>
        <begin position="115"/>
        <end position="135"/>
    </location>
</feature>
<evidence type="ECO:0000313" key="3">
    <source>
        <dbReference type="Proteomes" id="UP000724874"/>
    </source>
</evidence>
<feature type="compositionally biased region" description="Polar residues" evidence="1">
    <location>
        <begin position="115"/>
        <end position="127"/>
    </location>
</feature>
<name>A0A9P5NIT5_GYMJU</name>
<keyword evidence="3" id="KW-1185">Reference proteome</keyword>
<evidence type="ECO:0000313" key="2">
    <source>
        <dbReference type="EMBL" id="KAF8885890.1"/>
    </source>
</evidence>
<reference evidence="2" key="1">
    <citation type="submission" date="2020-11" db="EMBL/GenBank/DDBJ databases">
        <authorList>
            <consortium name="DOE Joint Genome Institute"/>
            <person name="Ahrendt S."/>
            <person name="Riley R."/>
            <person name="Andreopoulos W."/>
            <person name="LaButti K."/>
            <person name="Pangilinan J."/>
            <person name="Ruiz-duenas F.J."/>
            <person name="Barrasa J.M."/>
            <person name="Sanchez-Garcia M."/>
            <person name="Camarero S."/>
            <person name="Miyauchi S."/>
            <person name="Serrano A."/>
            <person name="Linde D."/>
            <person name="Babiker R."/>
            <person name="Drula E."/>
            <person name="Ayuso-Fernandez I."/>
            <person name="Pacheco R."/>
            <person name="Padilla G."/>
            <person name="Ferreira P."/>
            <person name="Barriuso J."/>
            <person name="Kellner H."/>
            <person name="Castanera R."/>
            <person name="Alfaro M."/>
            <person name="Ramirez L."/>
            <person name="Pisabarro A.G."/>
            <person name="Kuo A."/>
            <person name="Tritt A."/>
            <person name="Lipzen A."/>
            <person name="He G."/>
            <person name="Yan M."/>
            <person name="Ng V."/>
            <person name="Cullen D."/>
            <person name="Martin F."/>
            <person name="Rosso M.-N."/>
            <person name="Henrissat B."/>
            <person name="Hibbett D."/>
            <person name="Martinez A.T."/>
            <person name="Grigoriev I.V."/>
        </authorList>
    </citation>
    <scope>NUCLEOTIDE SEQUENCE</scope>
    <source>
        <strain evidence="2">AH 44721</strain>
    </source>
</reference>
<evidence type="ECO:0000256" key="1">
    <source>
        <dbReference type="SAM" id="MobiDB-lite"/>
    </source>
</evidence>
<protein>
    <submittedName>
        <fullName evidence="2">Uncharacterized protein</fullName>
    </submittedName>
</protein>
<dbReference type="EMBL" id="JADNYJ010000099">
    <property type="protein sequence ID" value="KAF8885890.1"/>
    <property type="molecule type" value="Genomic_DNA"/>
</dbReference>
<gene>
    <name evidence="2" type="ORF">CPB84DRAFT_1555834</name>
</gene>